<dbReference type="Proteomes" id="UP000284562">
    <property type="component" value="Unassembled WGS sequence"/>
</dbReference>
<dbReference type="InterPro" id="IPR013766">
    <property type="entry name" value="Thioredoxin_domain"/>
</dbReference>
<dbReference type="InterPro" id="IPR004879">
    <property type="entry name" value="Ssp411-like_TRX"/>
</dbReference>
<proteinExistence type="predicted"/>
<dbReference type="PROSITE" id="PS51352">
    <property type="entry name" value="THIOREDOXIN_2"/>
    <property type="match status" value="1"/>
</dbReference>
<evidence type="ECO:0000259" key="1">
    <source>
        <dbReference type="PROSITE" id="PS51352"/>
    </source>
</evidence>
<feature type="domain" description="Thioredoxin" evidence="1">
    <location>
        <begin position="10"/>
        <end position="160"/>
    </location>
</feature>
<name>A0AA92V934_9BACT</name>
<evidence type="ECO:0000313" key="3">
    <source>
        <dbReference type="Proteomes" id="UP000284562"/>
    </source>
</evidence>
<accession>A0AA92V934</accession>
<reference evidence="2 3" key="1">
    <citation type="submission" date="2018-08" db="EMBL/GenBank/DDBJ databases">
        <title>A genome reference for cultivated species of the human gut microbiota.</title>
        <authorList>
            <person name="Zou Y."/>
            <person name="Xue W."/>
            <person name="Luo G."/>
        </authorList>
    </citation>
    <scope>NUCLEOTIDE SEQUENCE [LARGE SCALE GENOMIC DNA]</scope>
    <source>
        <strain evidence="2 3">AF43-2</strain>
    </source>
</reference>
<dbReference type="AlphaFoldDB" id="A0AA92V934"/>
<dbReference type="Gene3D" id="3.40.30.10">
    <property type="entry name" value="Glutaredoxin"/>
    <property type="match status" value="1"/>
</dbReference>
<sequence length="165" mass="18643">MKKLDSLDQAGALKPAQVQTALKKVYNESIDSMAQIDEALAKAKKNGKFVICQVGGNWCPWCLKFADFVEKNAAVNKMVNDNFEYIHVNYNRRKTAGDAAVKKAEQLMKRLNNPQRFGFPVFVVLDETGKVLHIQDSSFLEEGKGYNEEKVLRFLKSWTPQAIKG</sequence>
<comment type="caution">
    <text evidence="2">The sequence shown here is derived from an EMBL/GenBank/DDBJ whole genome shotgun (WGS) entry which is preliminary data.</text>
</comment>
<dbReference type="Pfam" id="PF03190">
    <property type="entry name" value="Thioredox_DsbH"/>
    <property type="match status" value="1"/>
</dbReference>
<gene>
    <name evidence="2" type="ORF">DW064_00235</name>
</gene>
<evidence type="ECO:0000313" key="2">
    <source>
        <dbReference type="EMBL" id="RHK50573.1"/>
    </source>
</evidence>
<dbReference type="InterPro" id="IPR036249">
    <property type="entry name" value="Thioredoxin-like_sf"/>
</dbReference>
<protein>
    <submittedName>
        <fullName evidence="2">Thioredoxin family protein</fullName>
    </submittedName>
</protein>
<dbReference type="SUPFAM" id="SSF52833">
    <property type="entry name" value="Thioredoxin-like"/>
    <property type="match status" value="1"/>
</dbReference>
<dbReference type="EMBL" id="QRNN01000001">
    <property type="protein sequence ID" value="RHK50573.1"/>
    <property type="molecule type" value="Genomic_DNA"/>
</dbReference>
<organism evidence="2 3">
    <name type="scientific">Segatella copri</name>
    <dbReference type="NCBI Taxonomy" id="165179"/>
    <lineage>
        <taxon>Bacteria</taxon>
        <taxon>Pseudomonadati</taxon>
        <taxon>Bacteroidota</taxon>
        <taxon>Bacteroidia</taxon>
        <taxon>Bacteroidales</taxon>
        <taxon>Prevotellaceae</taxon>
        <taxon>Segatella</taxon>
    </lineage>
</organism>